<dbReference type="AlphaFoldDB" id="A0A193C1R2"/>
<evidence type="ECO:0000256" key="1">
    <source>
        <dbReference type="SAM" id="MobiDB-lite"/>
    </source>
</evidence>
<dbReference type="STRING" id="31958.SD37_23695"/>
<accession>A0A193C1R2</accession>
<dbReference type="SMART" id="SM00382">
    <property type="entry name" value="AAA"/>
    <property type="match status" value="1"/>
</dbReference>
<dbReference type="InterPro" id="IPR000792">
    <property type="entry name" value="Tscrpt_reg_LuxR_C"/>
</dbReference>
<proteinExistence type="predicted"/>
<dbReference type="PRINTS" id="PR00038">
    <property type="entry name" value="HTHLUXR"/>
</dbReference>
<dbReference type="CDD" id="cd06170">
    <property type="entry name" value="LuxR_C_like"/>
    <property type="match status" value="1"/>
</dbReference>
<feature type="region of interest" description="Disordered" evidence="1">
    <location>
        <begin position="1"/>
        <end position="25"/>
    </location>
</feature>
<dbReference type="Proteomes" id="UP000093695">
    <property type="component" value="Chromosome"/>
</dbReference>
<dbReference type="InterPro" id="IPR011990">
    <property type="entry name" value="TPR-like_helical_dom_sf"/>
</dbReference>
<dbReference type="PROSITE" id="PS50043">
    <property type="entry name" value="HTH_LUXR_2"/>
    <property type="match status" value="1"/>
</dbReference>
<feature type="compositionally biased region" description="Basic and acidic residues" evidence="1">
    <location>
        <begin position="1"/>
        <end position="10"/>
    </location>
</feature>
<protein>
    <recommendedName>
        <fullName evidence="2">HTH luxR-type domain-containing protein</fullName>
    </recommendedName>
</protein>
<dbReference type="InterPro" id="IPR003593">
    <property type="entry name" value="AAA+_ATPase"/>
</dbReference>
<dbReference type="KEGG" id="aori:SD37_23695"/>
<dbReference type="Pfam" id="PF13401">
    <property type="entry name" value="AAA_22"/>
    <property type="match status" value="1"/>
</dbReference>
<dbReference type="GO" id="GO:0003677">
    <property type="term" value="F:DNA binding"/>
    <property type="evidence" value="ECO:0007669"/>
    <property type="project" value="InterPro"/>
</dbReference>
<dbReference type="InterPro" id="IPR027417">
    <property type="entry name" value="P-loop_NTPase"/>
</dbReference>
<dbReference type="PRINTS" id="PR00364">
    <property type="entry name" value="DISEASERSIST"/>
</dbReference>
<dbReference type="InterPro" id="IPR049945">
    <property type="entry name" value="AAA_22"/>
</dbReference>
<dbReference type="SUPFAM" id="SSF48452">
    <property type="entry name" value="TPR-like"/>
    <property type="match status" value="1"/>
</dbReference>
<dbReference type="GO" id="GO:0043531">
    <property type="term" value="F:ADP binding"/>
    <property type="evidence" value="ECO:0007669"/>
    <property type="project" value="InterPro"/>
</dbReference>
<evidence type="ECO:0000259" key="2">
    <source>
        <dbReference type="PROSITE" id="PS50043"/>
    </source>
</evidence>
<dbReference type="SUPFAM" id="SSF52540">
    <property type="entry name" value="P-loop containing nucleoside triphosphate hydrolases"/>
    <property type="match status" value="1"/>
</dbReference>
<dbReference type="PROSITE" id="PS00622">
    <property type="entry name" value="HTH_LUXR_1"/>
    <property type="match status" value="1"/>
</dbReference>
<reference evidence="3 4" key="1">
    <citation type="journal article" date="2015" name="Genome Announc.">
        <title>Draft Genome Sequence of Norvancomycin-Producing Strain Amycolatopsis orientalis CPCC200066.</title>
        <authorList>
            <person name="Lei X."/>
            <person name="Yuan F."/>
            <person name="Shi Y."/>
            <person name="Li X."/>
            <person name="Wang L."/>
            <person name="Hong B."/>
        </authorList>
    </citation>
    <scope>NUCLEOTIDE SEQUENCE [LARGE SCALE GENOMIC DNA]</scope>
    <source>
        <strain evidence="3 4">B-37</strain>
    </source>
</reference>
<name>A0A193C1R2_AMYOR</name>
<organism evidence="3 4">
    <name type="scientific">Amycolatopsis orientalis</name>
    <name type="common">Nocardia orientalis</name>
    <dbReference type="NCBI Taxonomy" id="31958"/>
    <lineage>
        <taxon>Bacteria</taxon>
        <taxon>Bacillati</taxon>
        <taxon>Actinomycetota</taxon>
        <taxon>Actinomycetes</taxon>
        <taxon>Pseudonocardiales</taxon>
        <taxon>Pseudonocardiaceae</taxon>
        <taxon>Amycolatopsis</taxon>
    </lineage>
</organism>
<dbReference type="PANTHER" id="PTHR47691:SF3">
    <property type="entry name" value="HTH-TYPE TRANSCRIPTIONAL REGULATOR RV0890C-RELATED"/>
    <property type="match status" value="1"/>
</dbReference>
<sequence>MRGGTVDHSETTTPSAEPSGYVGRRGEGAEVRRLLGKARLVTLTGPGGVGKTTLATRVARDVAHLFPDGVVLVELAEVRDGALVANLVAARLGLHARSGLPAGRQVIDHLRDRALLLVLDNCEHLIDSSAELAAAVLAGCPRIVVLATSRQSLGVAGEQVLPVPPLPIADAVRLFRERAGAIVPSAFDGQDEEAVLAELCGRLDGLPLAIELAAARIRSLSPGQILDRLTGRLALLTSGRRTAPRRQQTLRAAIDWSYQLCSSAEQTVWARTSVFSGSFDLDAATHVCADAGIAADDVLELIDGLLDKSVLIRGRQPGVARYQMLESLREYGQERLDVTGDRHRVARLHRDWFGGLVARANEEWVSDRQQRWIEQLGSDHANLRAALAWSLSEPGEAGRALRMAAYPVEYWLLRGLAGEARTWLGRALAATPDDHPDRGDALCMYALHTLWMGDQEQIARLLDEAEALAEKNADEVARGRVLHIRSFAAILTGRPGGVELAAATCAIFRAHGLVHAELHPLFIHGVSIAYRDGDPAAARASLRRMYDLAAERGDLFYRAMALFGRATVEVEFGDITAAADAATEALRLDLRTGDQQGMAYRVDTLAWIAARRNEHERAATLFGIAGALWERIGTTPEFAVNLPHVKHTAATRAAIGNTRFEQAYAAGRALSDAEAVRHALGEPAPASPSAADARTGILTKRETEIAGLIAKGLTNRDIAAELVISQRTVSTHVEHILTKLGFGNRAQIAVWVVGRAGTRRAQL</sequence>
<dbReference type="InterPro" id="IPR016032">
    <property type="entry name" value="Sig_transdc_resp-reg_C-effctor"/>
</dbReference>
<gene>
    <name evidence="3" type="ORF">SD37_23695</name>
</gene>
<evidence type="ECO:0000313" key="3">
    <source>
        <dbReference type="EMBL" id="ANN18340.1"/>
    </source>
</evidence>
<keyword evidence="4" id="KW-1185">Reference proteome</keyword>
<evidence type="ECO:0000313" key="4">
    <source>
        <dbReference type="Proteomes" id="UP000093695"/>
    </source>
</evidence>
<dbReference type="InterPro" id="IPR036388">
    <property type="entry name" value="WH-like_DNA-bd_sf"/>
</dbReference>
<dbReference type="EMBL" id="CP016174">
    <property type="protein sequence ID" value="ANN18340.1"/>
    <property type="molecule type" value="Genomic_DNA"/>
</dbReference>
<dbReference type="GO" id="GO:0006355">
    <property type="term" value="P:regulation of DNA-templated transcription"/>
    <property type="evidence" value="ECO:0007669"/>
    <property type="project" value="InterPro"/>
</dbReference>
<dbReference type="Gene3D" id="1.10.10.10">
    <property type="entry name" value="Winged helix-like DNA-binding domain superfamily/Winged helix DNA-binding domain"/>
    <property type="match status" value="1"/>
</dbReference>
<dbReference type="SMART" id="SM00421">
    <property type="entry name" value="HTH_LUXR"/>
    <property type="match status" value="1"/>
</dbReference>
<dbReference type="RefSeq" id="WP_044854845.1">
    <property type="nucleotide sequence ID" value="NZ_CP016174.1"/>
</dbReference>
<dbReference type="PANTHER" id="PTHR47691">
    <property type="entry name" value="REGULATOR-RELATED"/>
    <property type="match status" value="1"/>
</dbReference>
<dbReference type="Gene3D" id="3.40.50.300">
    <property type="entry name" value="P-loop containing nucleotide triphosphate hydrolases"/>
    <property type="match status" value="1"/>
</dbReference>
<dbReference type="SUPFAM" id="SSF46894">
    <property type="entry name" value="C-terminal effector domain of the bipartite response regulators"/>
    <property type="match status" value="1"/>
</dbReference>
<dbReference type="Gene3D" id="1.25.40.10">
    <property type="entry name" value="Tetratricopeptide repeat domain"/>
    <property type="match status" value="1"/>
</dbReference>
<dbReference type="Pfam" id="PF00196">
    <property type="entry name" value="GerE"/>
    <property type="match status" value="1"/>
</dbReference>
<feature type="domain" description="HTH luxR-type" evidence="2">
    <location>
        <begin position="691"/>
        <end position="756"/>
    </location>
</feature>